<evidence type="ECO:0000313" key="2">
    <source>
        <dbReference type="Proteomes" id="UP000323105"/>
    </source>
</evidence>
<dbReference type="AlphaFoldDB" id="A0A5A7ML78"/>
<dbReference type="Proteomes" id="UP000323105">
    <property type="component" value="Unassembled WGS sequence"/>
</dbReference>
<reference evidence="1 2" key="1">
    <citation type="journal article" date="2019" name="Microbiol. Resour. Announc.">
        <title>Draft Genome Sequence of Comamonas testosteroni TA441, a Bacterium That Has a Cryptic Phenol Degradation Gene Cluster.</title>
        <authorList>
            <person name="Arai H."/>
            <person name="Ishii M."/>
        </authorList>
    </citation>
    <scope>NUCLEOTIDE SEQUENCE [LARGE SCALE GENOMIC DNA]</scope>
    <source>
        <strain evidence="1 2">TA441</strain>
    </source>
</reference>
<protein>
    <submittedName>
        <fullName evidence="1">Uncharacterized protein</fullName>
    </submittedName>
</protein>
<gene>
    <name evidence="1" type="ORF">CTTA_4450</name>
</gene>
<name>A0A5A7ML78_COMTE</name>
<sequence>MARKPIEHERVGMLTPRERIWQAVRKLHTSFTTKDMDAVLLPIVKKDTLNSYMGGLVAAGYLKTERPASELGVGEIHVYTLIKDSFEAPRVTKTGKPVSQGLATLAMWRAMHVLGVFDHRDIAKSASLGATQVSPAVAKAYVLQLAKAGYFRIVKPSSPGMPARYQLVRYTGAEPPAVTSRKCVFDRNLGQFTWEDSEQEVCDDIA</sequence>
<comment type="caution">
    <text evidence="1">The sequence shown here is derived from an EMBL/GenBank/DDBJ whole genome shotgun (WGS) entry which is preliminary data.</text>
</comment>
<organism evidence="1 2">
    <name type="scientific">Comamonas testosteroni</name>
    <name type="common">Pseudomonas testosteroni</name>
    <dbReference type="NCBI Taxonomy" id="285"/>
    <lineage>
        <taxon>Bacteria</taxon>
        <taxon>Pseudomonadati</taxon>
        <taxon>Pseudomonadota</taxon>
        <taxon>Betaproteobacteria</taxon>
        <taxon>Burkholderiales</taxon>
        <taxon>Comamonadaceae</taxon>
        <taxon>Comamonas</taxon>
    </lineage>
</organism>
<proteinExistence type="predicted"/>
<accession>A0A5A7ML78</accession>
<evidence type="ECO:0000313" key="1">
    <source>
        <dbReference type="EMBL" id="GEQ77445.1"/>
    </source>
</evidence>
<dbReference type="EMBL" id="BKBW01000013">
    <property type="protein sequence ID" value="GEQ77445.1"/>
    <property type="molecule type" value="Genomic_DNA"/>
</dbReference>